<dbReference type="PANTHER" id="PTHR39598:SF1">
    <property type="entry name" value="AUSTINOID BIOSYNTHESIS CLUSTERS PROTEIN F-RELATED"/>
    <property type="match status" value="1"/>
</dbReference>
<dbReference type="InterPro" id="IPR037401">
    <property type="entry name" value="SnoaL-like"/>
</dbReference>
<gene>
    <name evidence="2" type="ORF">QBC47DRAFT_131579</name>
</gene>
<reference evidence="2" key="1">
    <citation type="submission" date="2023-06" db="EMBL/GenBank/DDBJ databases">
        <title>Genome-scale phylogeny and comparative genomics of the fungal order Sordariales.</title>
        <authorList>
            <consortium name="Lawrence Berkeley National Laboratory"/>
            <person name="Hensen N."/>
            <person name="Bonometti L."/>
            <person name="Westerberg I."/>
            <person name="Brannstrom I.O."/>
            <person name="Guillou S."/>
            <person name="Cros-Aarteil S."/>
            <person name="Calhoun S."/>
            <person name="Haridas S."/>
            <person name="Kuo A."/>
            <person name="Mondo S."/>
            <person name="Pangilinan J."/>
            <person name="Riley R."/>
            <person name="Labutti K."/>
            <person name="Andreopoulos B."/>
            <person name="Lipzen A."/>
            <person name="Chen C."/>
            <person name="Yanf M."/>
            <person name="Daum C."/>
            <person name="Ng V."/>
            <person name="Clum A."/>
            <person name="Steindorff A."/>
            <person name="Ohm R."/>
            <person name="Martin F."/>
            <person name="Silar P."/>
            <person name="Natvig D."/>
            <person name="Lalanne C."/>
            <person name="Gautier V."/>
            <person name="Ament-Velasquez S.L."/>
            <person name="Kruys A."/>
            <person name="Hutchinson M.I."/>
            <person name="Powell A.J."/>
            <person name="Barry K."/>
            <person name="Miller A.N."/>
            <person name="Grigoriev I.V."/>
            <person name="Debuchy R."/>
            <person name="Gladieux P."/>
            <person name="Thoren M.H."/>
            <person name="Johannesson H."/>
        </authorList>
    </citation>
    <scope>NUCLEOTIDE SEQUENCE</scope>
    <source>
        <strain evidence="2">PSN4</strain>
    </source>
</reference>
<evidence type="ECO:0000259" key="1">
    <source>
        <dbReference type="Pfam" id="PF12680"/>
    </source>
</evidence>
<dbReference type="Gene3D" id="3.10.450.50">
    <property type="match status" value="1"/>
</dbReference>
<dbReference type="PANTHER" id="PTHR39598">
    <property type="entry name" value="AUSTINOL SYNTHESIS PROTEIN F-RELATED"/>
    <property type="match status" value="1"/>
</dbReference>
<name>A0AAJ0BHE0_9PEZI</name>
<protein>
    <submittedName>
        <fullName evidence="2">SLAM family member 5</fullName>
    </submittedName>
</protein>
<sequence>MSASQSIESIALAIIDGYNAWDLDKLMEHRAPECVHQILPKSLGREPLGNDAYRAYFTRIMPLFRDFRVSVHNTIVGDKEVALQATSTADTDAGPYANEYVLIFTFNEAGDKVIRVQEFVDSHNSVTFFPKLWALIK</sequence>
<feature type="domain" description="SnoaL-like" evidence="1">
    <location>
        <begin position="14"/>
        <end position="114"/>
    </location>
</feature>
<accession>A0AAJ0BHE0</accession>
<dbReference type="Pfam" id="PF12680">
    <property type="entry name" value="SnoaL_2"/>
    <property type="match status" value="1"/>
</dbReference>
<dbReference type="SUPFAM" id="SSF54427">
    <property type="entry name" value="NTF2-like"/>
    <property type="match status" value="1"/>
</dbReference>
<evidence type="ECO:0000313" key="3">
    <source>
        <dbReference type="Proteomes" id="UP001239445"/>
    </source>
</evidence>
<keyword evidence="3" id="KW-1185">Reference proteome</keyword>
<organism evidence="2 3">
    <name type="scientific">Echria macrotheca</name>
    <dbReference type="NCBI Taxonomy" id="438768"/>
    <lineage>
        <taxon>Eukaryota</taxon>
        <taxon>Fungi</taxon>
        <taxon>Dikarya</taxon>
        <taxon>Ascomycota</taxon>
        <taxon>Pezizomycotina</taxon>
        <taxon>Sordariomycetes</taxon>
        <taxon>Sordariomycetidae</taxon>
        <taxon>Sordariales</taxon>
        <taxon>Schizotheciaceae</taxon>
        <taxon>Echria</taxon>
    </lineage>
</organism>
<dbReference type="Proteomes" id="UP001239445">
    <property type="component" value="Unassembled WGS sequence"/>
</dbReference>
<comment type="caution">
    <text evidence="2">The sequence shown here is derived from an EMBL/GenBank/DDBJ whole genome shotgun (WGS) entry which is preliminary data.</text>
</comment>
<dbReference type="AlphaFoldDB" id="A0AAJ0BHE0"/>
<dbReference type="EMBL" id="MU839829">
    <property type="protein sequence ID" value="KAK1757945.1"/>
    <property type="molecule type" value="Genomic_DNA"/>
</dbReference>
<dbReference type="InterPro" id="IPR050977">
    <property type="entry name" value="Fungal_Meroterpenoid_Isomerase"/>
</dbReference>
<evidence type="ECO:0000313" key="2">
    <source>
        <dbReference type="EMBL" id="KAK1757945.1"/>
    </source>
</evidence>
<proteinExistence type="predicted"/>
<dbReference type="InterPro" id="IPR032710">
    <property type="entry name" value="NTF2-like_dom_sf"/>
</dbReference>